<gene>
    <name evidence="1" type="ORF">FNH04_37210</name>
</gene>
<reference evidence="1 2" key="1">
    <citation type="submission" date="2019-07" db="EMBL/GenBank/DDBJ databases">
        <title>New species of Amycolatopsis and Streptomyces.</title>
        <authorList>
            <person name="Duangmal K."/>
            <person name="Teo W.F.A."/>
            <person name="Lipun K."/>
        </authorList>
    </citation>
    <scope>NUCLEOTIDE SEQUENCE [LARGE SCALE GENOMIC DNA]</scope>
    <source>
        <strain evidence="1 2">TISTR 2346</strain>
    </source>
</reference>
<sequence length="124" mass="13150">MTRYLPAHEVRAAARKRVLSGIGDDTRVVVAHSLGSVVACEARCSAPVPLGARPDGEDLAWRNVVDHGDVVALLKDPRTRFGPRVEGVALHRGAPAHDVTAHDVTAHLTDVRTGVAISGGLRVR</sequence>
<organism evidence="1 2">
    <name type="scientific">Streptomyces phyllanthi</name>
    <dbReference type="NCBI Taxonomy" id="1803180"/>
    <lineage>
        <taxon>Bacteria</taxon>
        <taxon>Bacillati</taxon>
        <taxon>Actinomycetota</taxon>
        <taxon>Actinomycetes</taxon>
        <taxon>Kitasatosporales</taxon>
        <taxon>Streptomycetaceae</taxon>
        <taxon>Streptomyces</taxon>
    </lineage>
</organism>
<dbReference type="AlphaFoldDB" id="A0A5N8WCZ7"/>
<dbReference type="Proteomes" id="UP000326979">
    <property type="component" value="Unassembled WGS sequence"/>
</dbReference>
<dbReference type="RefSeq" id="WP_152790251.1">
    <property type="nucleotide sequence ID" value="NZ_BAABEQ010000027.1"/>
</dbReference>
<proteinExistence type="predicted"/>
<dbReference type="EMBL" id="VJZE01000440">
    <property type="protein sequence ID" value="MPY45343.1"/>
    <property type="molecule type" value="Genomic_DNA"/>
</dbReference>
<protein>
    <submittedName>
        <fullName evidence="1">Uncharacterized protein</fullName>
    </submittedName>
</protein>
<comment type="caution">
    <text evidence="1">The sequence shown here is derived from an EMBL/GenBank/DDBJ whole genome shotgun (WGS) entry which is preliminary data.</text>
</comment>
<name>A0A5N8WCZ7_9ACTN</name>
<dbReference type="OrthoDB" id="3483116at2"/>
<evidence type="ECO:0000313" key="1">
    <source>
        <dbReference type="EMBL" id="MPY45343.1"/>
    </source>
</evidence>
<keyword evidence="2" id="KW-1185">Reference proteome</keyword>
<accession>A0A5N8WCZ7</accession>
<evidence type="ECO:0000313" key="2">
    <source>
        <dbReference type="Proteomes" id="UP000326979"/>
    </source>
</evidence>